<proteinExistence type="inferred from homology"/>
<dbReference type="PRINTS" id="PR00463">
    <property type="entry name" value="EP450I"/>
</dbReference>
<evidence type="ECO:0000313" key="8">
    <source>
        <dbReference type="EMBL" id="KAK6946662.1"/>
    </source>
</evidence>
<comment type="similarity">
    <text evidence="2 7">Belongs to the cytochrome P450 family.</text>
</comment>
<sequence length="222" mass="25769">MDFRRDAVMRAVFNEQKKQFTPGQEQKCYLDYLLEEGKSLTEKQVQMLVWETVIETSGTTVVTMEWATYELAKDPIRQERLFQEIRKVCGTMKLREDMLNRIPSLTAVFHETLRKHNPVAVVPLRYITINLYGCNMDNKKWENPDQWLPERFLDKKYDPMDLHKTMAFGGGKRVCAGALQASFIGCPAIGRFVQEFEWSLNDGEEDNVDTVSPLSNCTHFKS</sequence>
<evidence type="ECO:0000256" key="7">
    <source>
        <dbReference type="RuleBase" id="RU000461"/>
    </source>
</evidence>
<gene>
    <name evidence="8" type="ORF">RJ641_000135</name>
</gene>
<dbReference type="Proteomes" id="UP001370490">
    <property type="component" value="Unassembled WGS sequence"/>
</dbReference>
<keyword evidence="6 7" id="KW-0408">Iron</keyword>
<keyword evidence="7" id="KW-0560">Oxidoreductase</keyword>
<comment type="caution">
    <text evidence="8">The sequence shown here is derived from an EMBL/GenBank/DDBJ whole genome shotgun (WGS) entry which is preliminary data.</text>
</comment>
<dbReference type="Pfam" id="PF00067">
    <property type="entry name" value="p450"/>
    <property type="match status" value="1"/>
</dbReference>
<evidence type="ECO:0000256" key="5">
    <source>
        <dbReference type="ARBA" id="ARBA00023136"/>
    </source>
</evidence>
<evidence type="ECO:0000313" key="9">
    <source>
        <dbReference type="Proteomes" id="UP001370490"/>
    </source>
</evidence>
<protein>
    <submittedName>
        <fullName evidence="8">Cytochrome P450</fullName>
    </submittedName>
</protein>
<keyword evidence="7" id="KW-0503">Monooxygenase</keyword>
<evidence type="ECO:0000256" key="6">
    <source>
        <dbReference type="PIRSR" id="PIRSR602401-1"/>
    </source>
</evidence>
<keyword evidence="9" id="KW-1185">Reference proteome</keyword>
<dbReference type="PANTHER" id="PTHR47283">
    <property type="entry name" value="ENT-KAURENE OXIDASE, CHLOROPLASTIC"/>
    <property type="match status" value="1"/>
</dbReference>
<dbReference type="InterPro" id="IPR036396">
    <property type="entry name" value="Cyt_P450_sf"/>
</dbReference>
<keyword evidence="3" id="KW-0812">Transmembrane</keyword>
<dbReference type="PROSITE" id="PS00086">
    <property type="entry name" value="CYTOCHROME_P450"/>
    <property type="match status" value="1"/>
</dbReference>
<dbReference type="InterPro" id="IPR002401">
    <property type="entry name" value="Cyt_P450_E_grp-I"/>
</dbReference>
<reference evidence="8 9" key="1">
    <citation type="submission" date="2023-12" db="EMBL/GenBank/DDBJ databases">
        <title>A high-quality genome assembly for Dillenia turbinata (Dilleniales).</title>
        <authorList>
            <person name="Chanderbali A."/>
        </authorList>
    </citation>
    <scope>NUCLEOTIDE SEQUENCE [LARGE SCALE GENOMIC DNA]</scope>
    <source>
        <strain evidence="8">LSX21</strain>
        <tissue evidence="8">Leaf</tissue>
    </source>
</reference>
<keyword evidence="6 7" id="KW-0349">Heme</keyword>
<dbReference type="SUPFAM" id="SSF48264">
    <property type="entry name" value="Cytochrome P450"/>
    <property type="match status" value="1"/>
</dbReference>
<dbReference type="GO" id="GO:0005506">
    <property type="term" value="F:iron ion binding"/>
    <property type="evidence" value="ECO:0007669"/>
    <property type="project" value="InterPro"/>
</dbReference>
<comment type="subcellular location">
    <subcellularLocation>
        <location evidence="1">Membrane</location>
        <topology evidence="1">Single-pass membrane protein</topology>
    </subcellularLocation>
</comment>
<dbReference type="GO" id="GO:0009686">
    <property type="term" value="P:gibberellin biosynthetic process"/>
    <property type="evidence" value="ECO:0007669"/>
    <property type="project" value="InterPro"/>
</dbReference>
<evidence type="ECO:0000256" key="1">
    <source>
        <dbReference type="ARBA" id="ARBA00004167"/>
    </source>
</evidence>
<evidence type="ECO:0000256" key="4">
    <source>
        <dbReference type="ARBA" id="ARBA00022989"/>
    </source>
</evidence>
<keyword evidence="5" id="KW-0472">Membrane</keyword>
<dbReference type="InterPro" id="IPR044225">
    <property type="entry name" value="KO_chloroplastic"/>
</dbReference>
<dbReference type="PANTHER" id="PTHR47283:SF1">
    <property type="entry name" value="ENT-KAURENE OXIDASE, CHLOROPLASTIC"/>
    <property type="match status" value="1"/>
</dbReference>
<dbReference type="GO" id="GO:0052615">
    <property type="term" value="F:ent-kaurene oxidase activity"/>
    <property type="evidence" value="ECO:0007669"/>
    <property type="project" value="InterPro"/>
</dbReference>
<keyword evidence="6 7" id="KW-0479">Metal-binding</keyword>
<dbReference type="GO" id="GO:0010241">
    <property type="term" value="P:ent-kaurene oxidation to kaurenoic acid"/>
    <property type="evidence" value="ECO:0007669"/>
    <property type="project" value="InterPro"/>
</dbReference>
<dbReference type="AlphaFoldDB" id="A0AAN8WIE7"/>
<dbReference type="GO" id="GO:0020037">
    <property type="term" value="F:heme binding"/>
    <property type="evidence" value="ECO:0007669"/>
    <property type="project" value="InterPro"/>
</dbReference>
<dbReference type="GO" id="GO:0016709">
    <property type="term" value="F:oxidoreductase activity, acting on paired donors, with incorporation or reduction of molecular oxygen, NAD(P)H as one donor, and incorporation of one atom of oxygen"/>
    <property type="evidence" value="ECO:0007669"/>
    <property type="project" value="TreeGrafter"/>
</dbReference>
<dbReference type="GO" id="GO:0005783">
    <property type="term" value="C:endoplasmic reticulum"/>
    <property type="evidence" value="ECO:0007669"/>
    <property type="project" value="TreeGrafter"/>
</dbReference>
<evidence type="ECO:0000256" key="3">
    <source>
        <dbReference type="ARBA" id="ARBA00022692"/>
    </source>
</evidence>
<dbReference type="InterPro" id="IPR017972">
    <property type="entry name" value="Cyt_P450_CS"/>
</dbReference>
<evidence type="ECO:0000256" key="2">
    <source>
        <dbReference type="ARBA" id="ARBA00010617"/>
    </source>
</evidence>
<dbReference type="GO" id="GO:0009707">
    <property type="term" value="C:chloroplast outer membrane"/>
    <property type="evidence" value="ECO:0007669"/>
    <property type="project" value="TreeGrafter"/>
</dbReference>
<dbReference type="InterPro" id="IPR001128">
    <property type="entry name" value="Cyt_P450"/>
</dbReference>
<organism evidence="8 9">
    <name type="scientific">Dillenia turbinata</name>
    <dbReference type="NCBI Taxonomy" id="194707"/>
    <lineage>
        <taxon>Eukaryota</taxon>
        <taxon>Viridiplantae</taxon>
        <taxon>Streptophyta</taxon>
        <taxon>Embryophyta</taxon>
        <taxon>Tracheophyta</taxon>
        <taxon>Spermatophyta</taxon>
        <taxon>Magnoliopsida</taxon>
        <taxon>eudicotyledons</taxon>
        <taxon>Gunneridae</taxon>
        <taxon>Pentapetalae</taxon>
        <taxon>Dilleniales</taxon>
        <taxon>Dilleniaceae</taxon>
        <taxon>Dillenia</taxon>
    </lineage>
</organism>
<keyword evidence="4" id="KW-1133">Transmembrane helix</keyword>
<comment type="cofactor">
    <cofactor evidence="6">
        <name>heme</name>
        <dbReference type="ChEBI" id="CHEBI:30413"/>
    </cofactor>
</comment>
<name>A0AAN8WIE7_9MAGN</name>
<dbReference type="Gene3D" id="1.10.630.10">
    <property type="entry name" value="Cytochrome P450"/>
    <property type="match status" value="1"/>
</dbReference>
<feature type="binding site" description="axial binding residue" evidence="6">
    <location>
        <position position="175"/>
    </location>
    <ligand>
        <name>heme</name>
        <dbReference type="ChEBI" id="CHEBI:30413"/>
    </ligand>
    <ligandPart>
        <name>Fe</name>
        <dbReference type="ChEBI" id="CHEBI:18248"/>
    </ligandPart>
</feature>
<dbReference type="EMBL" id="JBAMMX010000001">
    <property type="protein sequence ID" value="KAK6946662.1"/>
    <property type="molecule type" value="Genomic_DNA"/>
</dbReference>
<accession>A0AAN8WIE7</accession>